<keyword evidence="1" id="KW-0805">Transcription regulation</keyword>
<dbReference type="Gene3D" id="1.10.10.10">
    <property type="entry name" value="Winged helix-like DNA-binding domain superfamily/Winged helix DNA-binding domain"/>
    <property type="match status" value="1"/>
</dbReference>
<dbReference type="PROSITE" id="PS50042">
    <property type="entry name" value="CNMP_BINDING_3"/>
    <property type="match status" value="1"/>
</dbReference>
<evidence type="ECO:0000256" key="3">
    <source>
        <dbReference type="ARBA" id="ARBA00023163"/>
    </source>
</evidence>
<proteinExistence type="predicted"/>
<dbReference type="InterPro" id="IPR050397">
    <property type="entry name" value="Env_Response_Regulators"/>
</dbReference>
<dbReference type="InterPro" id="IPR012318">
    <property type="entry name" value="HTH_CRP"/>
</dbReference>
<keyword evidence="3" id="KW-0804">Transcription</keyword>
<evidence type="ECO:0000259" key="4">
    <source>
        <dbReference type="PROSITE" id="PS50042"/>
    </source>
</evidence>
<feature type="domain" description="Cyclic nucleotide-binding" evidence="4">
    <location>
        <begin position="28"/>
        <end position="148"/>
    </location>
</feature>
<dbReference type="InterPro" id="IPR036390">
    <property type="entry name" value="WH_DNA-bd_sf"/>
</dbReference>
<accession>A0A2S7K600</accession>
<feature type="domain" description="HTH crp-type" evidence="5">
    <location>
        <begin position="162"/>
        <end position="233"/>
    </location>
</feature>
<keyword evidence="7" id="KW-1185">Reference proteome</keyword>
<evidence type="ECO:0008006" key="8">
    <source>
        <dbReference type="Google" id="ProtNLM"/>
    </source>
</evidence>
<dbReference type="SMART" id="SM00419">
    <property type="entry name" value="HTH_CRP"/>
    <property type="match status" value="1"/>
</dbReference>
<dbReference type="PANTHER" id="PTHR24567:SF74">
    <property type="entry name" value="HTH-TYPE TRANSCRIPTIONAL REGULATOR ARCR"/>
    <property type="match status" value="1"/>
</dbReference>
<dbReference type="Pfam" id="PF13545">
    <property type="entry name" value="HTH_Crp_2"/>
    <property type="match status" value="1"/>
</dbReference>
<evidence type="ECO:0000313" key="6">
    <source>
        <dbReference type="EMBL" id="PQA87901.1"/>
    </source>
</evidence>
<dbReference type="InterPro" id="IPR014710">
    <property type="entry name" value="RmlC-like_jellyroll"/>
</dbReference>
<evidence type="ECO:0000256" key="2">
    <source>
        <dbReference type="ARBA" id="ARBA00023125"/>
    </source>
</evidence>
<dbReference type="GO" id="GO:0003677">
    <property type="term" value="F:DNA binding"/>
    <property type="evidence" value="ECO:0007669"/>
    <property type="project" value="UniProtKB-KW"/>
</dbReference>
<sequence>MKLERERDGRGRECGRRNVSNGAEVLSWIDALPPDVRAAVLGKMQGQRVPAGAVIMERYAPVRGLYRIVKGKVRLFSLSPDGREFLYKVYAPPENLGDLAAIDGEPYPLSAEALTDCELLFLSRKDLTELRRTYPQIETALLEFFVKVARSSLLFIEEASIFPLSARIASRLSFLASSAKARGEPMTELKVAQKDIGVMVGASRQAVNKVLADFQSLGLIETQYGAVRILDREGLMQQSLRFSSSPAENTPKHHP</sequence>
<evidence type="ECO:0000259" key="5">
    <source>
        <dbReference type="PROSITE" id="PS51063"/>
    </source>
</evidence>
<dbReference type="CDD" id="cd00038">
    <property type="entry name" value="CAP_ED"/>
    <property type="match status" value="1"/>
</dbReference>
<name>A0A2S7K600_9PROT</name>
<dbReference type="Gene3D" id="2.60.120.10">
    <property type="entry name" value="Jelly Rolls"/>
    <property type="match status" value="1"/>
</dbReference>
<dbReference type="SMART" id="SM00100">
    <property type="entry name" value="cNMP"/>
    <property type="match status" value="1"/>
</dbReference>
<protein>
    <recommendedName>
        <fullName evidence="8">Crp/Fnr family transcriptional regulator</fullName>
    </recommendedName>
</protein>
<dbReference type="EMBL" id="PJCH01000005">
    <property type="protein sequence ID" value="PQA87901.1"/>
    <property type="molecule type" value="Genomic_DNA"/>
</dbReference>
<dbReference type="GO" id="GO:0005829">
    <property type="term" value="C:cytosol"/>
    <property type="evidence" value="ECO:0007669"/>
    <property type="project" value="TreeGrafter"/>
</dbReference>
<dbReference type="InterPro" id="IPR036388">
    <property type="entry name" value="WH-like_DNA-bd_sf"/>
</dbReference>
<dbReference type="AlphaFoldDB" id="A0A2S7K600"/>
<dbReference type="PROSITE" id="PS51063">
    <property type="entry name" value="HTH_CRP_2"/>
    <property type="match status" value="1"/>
</dbReference>
<dbReference type="Pfam" id="PF00027">
    <property type="entry name" value="cNMP_binding"/>
    <property type="match status" value="1"/>
</dbReference>
<reference evidence="6 7" key="1">
    <citation type="submission" date="2017-12" db="EMBL/GenBank/DDBJ databases">
        <authorList>
            <person name="Hurst M.R.H."/>
        </authorList>
    </citation>
    <scope>NUCLEOTIDE SEQUENCE [LARGE SCALE GENOMIC DNA]</scope>
    <source>
        <strain evidence="6 7">SY-3-19</strain>
    </source>
</reference>
<evidence type="ECO:0000313" key="7">
    <source>
        <dbReference type="Proteomes" id="UP000239504"/>
    </source>
</evidence>
<dbReference type="PANTHER" id="PTHR24567">
    <property type="entry name" value="CRP FAMILY TRANSCRIPTIONAL REGULATORY PROTEIN"/>
    <property type="match status" value="1"/>
</dbReference>
<evidence type="ECO:0000256" key="1">
    <source>
        <dbReference type="ARBA" id="ARBA00023015"/>
    </source>
</evidence>
<dbReference type="SUPFAM" id="SSF51206">
    <property type="entry name" value="cAMP-binding domain-like"/>
    <property type="match status" value="1"/>
</dbReference>
<organism evidence="6 7">
    <name type="scientific">Hyphococcus luteus</name>
    <dbReference type="NCBI Taxonomy" id="2058213"/>
    <lineage>
        <taxon>Bacteria</taxon>
        <taxon>Pseudomonadati</taxon>
        <taxon>Pseudomonadota</taxon>
        <taxon>Alphaproteobacteria</taxon>
        <taxon>Parvularculales</taxon>
        <taxon>Parvularculaceae</taxon>
        <taxon>Hyphococcus</taxon>
    </lineage>
</organism>
<dbReference type="GO" id="GO:0003700">
    <property type="term" value="F:DNA-binding transcription factor activity"/>
    <property type="evidence" value="ECO:0007669"/>
    <property type="project" value="TreeGrafter"/>
</dbReference>
<gene>
    <name evidence="6" type="ORF">CW354_06015</name>
</gene>
<dbReference type="SUPFAM" id="SSF46785">
    <property type="entry name" value="Winged helix' DNA-binding domain"/>
    <property type="match status" value="1"/>
</dbReference>
<dbReference type="InterPro" id="IPR018490">
    <property type="entry name" value="cNMP-bd_dom_sf"/>
</dbReference>
<dbReference type="InterPro" id="IPR000595">
    <property type="entry name" value="cNMP-bd_dom"/>
</dbReference>
<dbReference type="OrthoDB" id="3525895at2"/>
<dbReference type="Proteomes" id="UP000239504">
    <property type="component" value="Unassembled WGS sequence"/>
</dbReference>
<keyword evidence="2" id="KW-0238">DNA-binding</keyword>
<comment type="caution">
    <text evidence="6">The sequence shown here is derived from an EMBL/GenBank/DDBJ whole genome shotgun (WGS) entry which is preliminary data.</text>
</comment>